<dbReference type="GO" id="GO:0042802">
    <property type="term" value="F:identical protein binding"/>
    <property type="evidence" value="ECO:0007669"/>
    <property type="project" value="UniProtKB-ARBA"/>
</dbReference>
<keyword evidence="18" id="KW-1185">Reference proteome</keyword>
<dbReference type="EMBL" id="JAVRIE010000002">
    <property type="protein sequence ID" value="MDT0582069.1"/>
    <property type="molecule type" value="Genomic_DNA"/>
</dbReference>
<comment type="catalytic activity">
    <reaction evidence="10 15">
        <text>2'-deoxycytidine + H2O + H(+) = 2'-deoxyuridine + NH4(+)</text>
        <dbReference type="Rhea" id="RHEA:13433"/>
        <dbReference type="ChEBI" id="CHEBI:15377"/>
        <dbReference type="ChEBI" id="CHEBI:15378"/>
        <dbReference type="ChEBI" id="CHEBI:15698"/>
        <dbReference type="ChEBI" id="CHEBI:16450"/>
        <dbReference type="ChEBI" id="CHEBI:28938"/>
        <dbReference type="EC" id="3.5.4.5"/>
    </reaction>
</comment>
<evidence type="ECO:0000259" key="16">
    <source>
        <dbReference type="PROSITE" id="PS51747"/>
    </source>
</evidence>
<evidence type="ECO:0000313" key="17">
    <source>
        <dbReference type="EMBL" id="MDT0582069.1"/>
    </source>
</evidence>
<dbReference type="InterPro" id="IPR016193">
    <property type="entry name" value="Cytidine_deaminase-like"/>
</dbReference>
<comment type="similarity">
    <text evidence="3 15">Belongs to the cytidine and deoxycytidylate deaminase family.</text>
</comment>
<dbReference type="Pfam" id="PF00383">
    <property type="entry name" value="dCMP_cyt_deam_1"/>
    <property type="match status" value="1"/>
</dbReference>
<feature type="binding site" evidence="14">
    <location>
        <position position="61"/>
    </location>
    <ligand>
        <name>Zn(2+)</name>
        <dbReference type="ChEBI" id="CHEBI:29105"/>
        <note>catalytic</note>
    </ligand>
</feature>
<dbReference type="GO" id="GO:0072527">
    <property type="term" value="P:pyrimidine-containing compound metabolic process"/>
    <property type="evidence" value="ECO:0007669"/>
    <property type="project" value="UniProtKB-ARBA"/>
</dbReference>
<dbReference type="CDD" id="cd01283">
    <property type="entry name" value="cytidine_deaminase"/>
    <property type="match status" value="1"/>
</dbReference>
<dbReference type="PROSITE" id="PS00903">
    <property type="entry name" value="CYT_DCMP_DEAMINASES_1"/>
    <property type="match status" value="1"/>
</dbReference>
<dbReference type="RefSeq" id="WP_311360853.1">
    <property type="nucleotide sequence ID" value="NZ_JAVRIE010000002.1"/>
</dbReference>
<evidence type="ECO:0000313" key="18">
    <source>
        <dbReference type="Proteomes" id="UP001249020"/>
    </source>
</evidence>
<proteinExistence type="inferred from homology"/>
<dbReference type="Proteomes" id="UP001249020">
    <property type="component" value="Unassembled WGS sequence"/>
</dbReference>
<dbReference type="PANTHER" id="PTHR11644:SF2">
    <property type="entry name" value="CYTIDINE DEAMINASE"/>
    <property type="match status" value="1"/>
</dbReference>
<dbReference type="Gene3D" id="3.40.140.10">
    <property type="entry name" value="Cytidine Deaminase, domain 2"/>
    <property type="match status" value="1"/>
</dbReference>
<keyword evidence="8 14" id="KW-0862">Zinc</keyword>
<keyword evidence="7 15" id="KW-0378">Hydrolase</keyword>
<gene>
    <name evidence="17" type="primary">cdd</name>
    <name evidence="17" type="ORF">RM544_05935</name>
</gene>
<dbReference type="PANTHER" id="PTHR11644">
    <property type="entry name" value="CYTIDINE DEAMINASE"/>
    <property type="match status" value="1"/>
</dbReference>
<feature type="binding site" evidence="14">
    <location>
        <position position="97"/>
    </location>
    <ligand>
        <name>Zn(2+)</name>
        <dbReference type="ChEBI" id="CHEBI:29105"/>
        <note>catalytic</note>
    </ligand>
</feature>
<name>A0AAW8QZ55_9ALTE</name>
<feature type="binding site" evidence="14">
    <location>
        <position position="94"/>
    </location>
    <ligand>
        <name>Zn(2+)</name>
        <dbReference type="ChEBI" id="CHEBI:29105"/>
        <note>catalytic</note>
    </ligand>
</feature>
<comment type="caution">
    <text evidence="17">The sequence shown here is derived from an EMBL/GenBank/DDBJ whole genome shotgun (WGS) entry which is preliminary data.</text>
</comment>
<dbReference type="InterPro" id="IPR006262">
    <property type="entry name" value="Cyt_deam_tetra"/>
</dbReference>
<feature type="active site" description="Proton donor" evidence="12">
    <location>
        <position position="63"/>
    </location>
</feature>
<comment type="cofactor">
    <cofactor evidence="1 14 15">
        <name>Zn(2+)</name>
        <dbReference type="ChEBI" id="CHEBI:29105"/>
    </cofactor>
</comment>
<dbReference type="GO" id="GO:0055086">
    <property type="term" value="P:nucleobase-containing small molecule metabolic process"/>
    <property type="evidence" value="ECO:0007669"/>
    <property type="project" value="UniProtKB-ARBA"/>
</dbReference>
<dbReference type="PROSITE" id="PS51747">
    <property type="entry name" value="CYT_DCMP_DEAMINASES_2"/>
    <property type="match status" value="1"/>
</dbReference>
<comment type="catalytic activity">
    <reaction evidence="11 15">
        <text>cytidine + H2O + H(+) = uridine + NH4(+)</text>
        <dbReference type="Rhea" id="RHEA:16069"/>
        <dbReference type="ChEBI" id="CHEBI:15377"/>
        <dbReference type="ChEBI" id="CHEBI:15378"/>
        <dbReference type="ChEBI" id="CHEBI:16704"/>
        <dbReference type="ChEBI" id="CHEBI:17562"/>
        <dbReference type="ChEBI" id="CHEBI:28938"/>
        <dbReference type="EC" id="3.5.4.5"/>
    </reaction>
</comment>
<dbReference type="InterPro" id="IPR050202">
    <property type="entry name" value="Cyt/Deoxycyt_deaminase"/>
</dbReference>
<dbReference type="GO" id="GO:0008270">
    <property type="term" value="F:zinc ion binding"/>
    <property type="evidence" value="ECO:0007669"/>
    <property type="project" value="UniProtKB-UniRule"/>
</dbReference>
<evidence type="ECO:0000256" key="6">
    <source>
        <dbReference type="ARBA" id="ARBA00022723"/>
    </source>
</evidence>
<dbReference type="InterPro" id="IPR002125">
    <property type="entry name" value="CMP_dCMP_dom"/>
</dbReference>
<evidence type="ECO:0000256" key="5">
    <source>
        <dbReference type="ARBA" id="ARBA00018266"/>
    </source>
</evidence>
<sequence>MSSTKIHTESLKTELSEMLGKAYSPYSGVKVAAAVEYEVNGEKKVAYGVNVENVSYGLTVCAERSAISAAIAQGMTSISALHVMSNQEQAISPCGACRQVVTEFMGQVDGPVMCVNQAGTEVWESTLGQLLPNRFDL</sequence>
<evidence type="ECO:0000256" key="7">
    <source>
        <dbReference type="ARBA" id="ARBA00022801"/>
    </source>
</evidence>
<dbReference type="NCBIfam" id="NF004064">
    <property type="entry name" value="PRK05578.1"/>
    <property type="match status" value="1"/>
</dbReference>
<dbReference type="SUPFAM" id="SSF53927">
    <property type="entry name" value="Cytidine deaminase-like"/>
    <property type="match status" value="1"/>
</dbReference>
<dbReference type="GO" id="GO:0004126">
    <property type="term" value="F:cytidine deaminase activity"/>
    <property type="evidence" value="ECO:0007669"/>
    <property type="project" value="UniProtKB-UniRule"/>
</dbReference>
<dbReference type="InterPro" id="IPR016192">
    <property type="entry name" value="APOBEC/CMP_deaminase_Zn-bd"/>
</dbReference>
<evidence type="ECO:0000256" key="13">
    <source>
        <dbReference type="PIRSR" id="PIRSR606262-2"/>
    </source>
</evidence>
<dbReference type="NCBIfam" id="TIGR01354">
    <property type="entry name" value="cyt_deam_tetra"/>
    <property type="match status" value="1"/>
</dbReference>
<evidence type="ECO:0000256" key="2">
    <source>
        <dbReference type="ARBA" id="ARBA00003949"/>
    </source>
</evidence>
<evidence type="ECO:0000256" key="14">
    <source>
        <dbReference type="PIRSR" id="PIRSR606262-3"/>
    </source>
</evidence>
<organism evidence="17 18">
    <name type="scientific">Brumicola blandensis</name>
    <dbReference type="NCBI Taxonomy" id="3075611"/>
    <lineage>
        <taxon>Bacteria</taxon>
        <taxon>Pseudomonadati</taxon>
        <taxon>Pseudomonadota</taxon>
        <taxon>Gammaproteobacteria</taxon>
        <taxon>Alteromonadales</taxon>
        <taxon>Alteromonadaceae</taxon>
        <taxon>Brumicola</taxon>
    </lineage>
</organism>
<evidence type="ECO:0000256" key="1">
    <source>
        <dbReference type="ARBA" id="ARBA00001947"/>
    </source>
</evidence>
<keyword evidence="6 14" id="KW-0479">Metal-binding</keyword>
<evidence type="ECO:0000256" key="9">
    <source>
        <dbReference type="ARBA" id="ARBA00032005"/>
    </source>
</evidence>
<dbReference type="AlphaFoldDB" id="A0AAW8QZ55"/>
<dbReference type="GO" id="GO:0005829">
    <property type="term" value="C:cytosol"/>
    <property type="evidence" value="ECO:0007669"/>
    <property type="project" value="TreeGrafter"/>
</dbReference>
<evidence type="ECO:0000256" key="11">
    <source>
        <dbReference type="ARBA" id="ARBA00049558"/>
    </source>
</evidence>
<evidence type="ECO:0000256" key="12">
    <source>
        <dbReference type="PIRSR" id="PIRSR606262-1"/>
    </source>
</evidence>
<feature type="binding site" evidence="13">
    <location>
        <begin position="50"/>
        <end position="56"/>
    </location>
    <ligand>
        <name>substrate</name>
    </ligand>
</feature>
<evidence type="ECO:0000256" key="3">
    <source>
        <dbReference type="ARBA" id="ARBA00006576"/>
    </source>
</evidence>
<dbReference type="EC" id="3.5.4.5" evidence="4 15"/>
<comment type="function">
    <text evidence="2 15">This enzyme scavenges exogenous and endogenous cytidine and 2'-deoxycytidine for UMP synthesis.</text>
</comment>
<accession>A0AAW8QZ55</accession>
<evidence type="ECO:0000256" key="4">
    <source>
        <dbReference type="ARBA" id="ARBA00012783"/>
    </source>
</evidence>
<protein>
    <recommendedName>
        <fullName evidence="5 15">Cytidine deaminase</fullName>
        <ecNumber evidence="4 15">3.5.4.5</ecNumber>
    </recommendedName>
    <alternativeName>
        <fullName evidence="9 15">Cytidine aminohydrolase</fullName>
    </alternativeName>
</protein>
<evidence type="ECO:0000256" key="15">
    <source>
        <dbReference type="RuleBase" id="RU364006"/>
    </source>
</evidence>
<evidence type="ECO:0000256" key="8">
    <source>
        <dbReference type="ARBA" id="ARBA00022833"/>
    </source>
</evidence>
<reference evidence="17 18" key="1">
    <citation type="submission" date="2023-09" db="EMBL/GenBank/DDBJ databases">
        <authorList>
            <person name="Rey-Velasco X."/>
        </authorList>
    </citation>
    <scope>NUCLEOTIDE SEQUENCE [LARGE SCALE GENOMIC DNA]</scope>
    <source>
        <strain evidence="17 18">W409</strain>
    </source>
</reference>
<evidence type="ECO:0000256" key="10">
    <source>
        <dbReference type="ARBA" id="ARBA00049252"/>
    </source>
</evidence>
<feature type="domain" description="CMP/dCMP-type deaminase" evidence="16">
    <location>
        <begin position="6"/>
        <end position="137"/>
    </location>
</feature>